<evidence type="ECO:0000313" key="3">
    <source>
        <dbReference type="Proteomes" id="UP000515163"/>
    </source>
</evidence>
<accession>A0A6P8IMJ5</accession>
<dbReference type="GO" id="GO:0019207">
    <property type="term" value="F:kinase regulator activity"/>
    <property type="evidence" value="ECO:0007669"/>
    <property type="project" value="TreeGrafter"/>
</dbReference>
<dbReference type="InterPro" id="IPR023231">
    <property type="entry name" value="GSKIP_dom_sf"/>
</dbReference>
<keyword evidence="3" id="KW-1185">Reference proteome</keyword>
<dbReference type="FunCoup" id="A0A6P8IMJ5">
    <property type="interactions" value="1894"/>
</dbReference>
<name>A0A6P8IMJ5_ACTTE</name>
<sequence>MDEEEIDFRTEAIAIINDISFSVENITVSSKLPATQECVYLNIQTKEKQKYCVQICIQGFRVVSETYDEHEEELGNPFFETVYALLDTISPQYSQMFGNELSRKLSEIKDLQDAGNPGDSGN</sequence>
<dbReference type="SUPFAM" id="SSF103107">
    <property type="entry name" value="Hypothetical protein c14orf129, hspc210"/>
    <property type="match status" value="1"/>
</dbReference>
<reference evidence="4" key="1">
    <citation type="submission" date="2025-08" db="UniProtKB">
        <authorList>
            <consortium name="RefSeq"/>
        </authorList>
    </citation>
    <scope>IDENTIFICATION</scope>
    <source>
        <tissue evidence="4">Tentacle</tissue>
    </source>
</reference>
<dbReference type="RefSeq" id="XP_031567603.1">
    <property type="nucleotide sequence ID" value="XM_031711743.1"/>
</dbReference>
<dbReference type="KEGG" id="aten:116302455"/>
<protein>
    <submittedName>
        <fullName evidence="4">GSK3-beta interaction protein-like</fullName>
    </submittedName>
</protein>
<dbReference type="GO" id="GO:0005737">
    <property type="term" value="C:cytoplasm"/>
    <property type="evidence" value="ECO:0007669"/>
    <property type="project" value="TreeGrafter"/>
</dbReference>
<feature type="domain" description="GSKIP" evidence="2">
    <location>
        <begin position="8"/>
        <end position="107"/>
    </location>
</feature>
<comment type="similarity">
    <text evidence="1">Belongs to the GSKIP family.</text>
</comment>
<evidence type="ECO:0000256" key="1">
    <source>
        <dbReference type="ARBA" id="ARBA00009571"/>
    </source>
</evidence>
<dbReference type="InterPro" id="IPR037395">
    <property type="entry name" value="GSKIP"/>
</dbReference>
<organism evidence="3 4">
    <name type="scientific">Actinia tenebrosa</name>
    <name type="common">Australian red waratah sea anemone</name>
    <dbReference type="NCBI Taxonomy" id="6105"/>
    <lineage>
        <taxon>Eukaryota</taxon>
        <taxon>Metazoa</taxon>
        <taxon>Cnidaria</taxon>
        <taxon>Anthozoa</taxon>
        <taxon>Hexacorallia</taxon>
        <taxon>Actiniaria</taxon>
        <taxon>Actiniidae</taxon>
        <taxon>Actinia</taxon>
    </lineage>
</organism>
<dbReference type="PANTHER" id="PTHR12490">
    <property type="entry name" value="GSK3B-INTERACTING PROTEIN"/>
    <property type="match status" value="1"/>
</dbReference>
<dbReference type="GO" id="GO:0060828">
    <property type="term" value="P:regulation of canonical Wnt signaling pathway"/>
    <property type="evidence" value="ECO:0007669"/>
    <property type="project" value="InterPro"/>
</dbReference>
<dbReference type="PANTHER" id="PTHR12490:SF4">
    <property type="entry name" value="GSK3B-INTERACTING PROTEIN"/>
    <property type="match status" value="1"/>
</dbReference>
<dbReference type="OrthoDB" id="5804279at2759"/>
<evidence type="ECO:0000259" key="2">
    <source>
        <dbReference type="Pfam" id="PF05303"/>
    </source>
</evidence>
<dbReference type="AlphaFoldDB" id="A0A6P8IMJ5"/>
<dbReference type="Gene3D" id="3.30.2280.10">
    <property type="entry name" value="Hypothetical protein (hspc210)"/>
    <property type="match status" value="1"/>
</dbReference>
<dbReference type="Pfam" id="PF05303">
    <property type="entry name" value="GSKIP_dom"/>
    <property type="match status" value="1"/>
</dbReference>
<dbReference type="InParanoid" id="A0A6P8IMJ5"/>
<dbReference type="Proteomes" id="UP000515163">
    <property type="component" value="Unplaced"/>
</dbReference>
<gene>
    <name evidence="4" type="primary">LOC116302455</name>
</gene>
<dbReference type="InterPro" id="IPR007967">
    <property type="entry name" value="GSKIP_dom"/>
</dbReference>
<dbReference type="GO" id="GO:0051018">
    <property type="term" value="F:protein kinase A binding"/>
    <property type="evidence" value="ECO:0007669"/>
    <property type="project" value="TreeGrafter"/>
</dbReference>
<dbReference type="GeneID" id="116302455"/>
<proteinExistence type="inferred from homology"/>
<evidence type="ECO:0000313" key="4">
    <source>
        <dbReference type="RefSeq" id="XP_031567603.1"/>
    </source>
</evidence>